<dbReference type="InterPro" id="IPR054189">
    <property type="entry name" value="DUF6894"/>
</dbReference>
<comment type="caution">
    <text evidence="2">The sequence shown here is derived from an EMBL/GenBank/DDBJ whole genome shotgun (WGS) entry which is preliminary data.</text>
</comment>
<protein>
    <recommendedName>
        <fullName evidence="1">DUF6894 domain-containing protein</fullName>
    </recommendedName>
</protein>
<evidence type="ECO:0000259" key="1">
    <source>
        <dbReference type="Pfam" id="PF21834"/>
    </source>
</evidence>
<evidence type="ECO:0000313" key="2">
    <source>
        <dbReference type="EMBL" id="MDX6806920.1"/>
    </source>
</evidence>
<dbReference type="RefSeq" id="WP_319845047.1">
    <property type="nucleotide sequence ID" value="NZ_JAXAFJ010000008.1"/>
</dbReference>
<organism evidence="2 3">
    <name type="scientific">Terrihabitans rhizophilus</name>
    <dbReference type="NCBI Taxonomy" id="3092662"/>
    <lineage>
        <taxon>Bacteria</taxon>
        <taxon>Pseudomonadati</taxon>
        <taxon>Pseudomonadota</taxon>
        <taxon>Alphaproteobacteria</taxon>
        <taxon>Hyphomicrobiales</taxon>
        <taxon>Terrihabitans</taxon>
    </lineage>
</organism>
<dbReference type="Pfam" id="PF21834">
    <property type="entry name" value="DUF6894"/>
    <property type="match status" value="1"/>
</dbReference>
<name>A0ABU4RTB1_9HYPH</name>
<feature type="domain" description="DUF6894" evidence="1">
    <location>
        <begin position="3"/>
        <end position="69"/>
    </location>
</feature>
<proteinExistence type="predicted"/>
<gene>
    <name evidence="2" type="ORF">SCD90_12670</name>
</gene>
<keyword evidence="3" id="KW-1185">Reference proteome</keyword>
<sequence>MPRFFFDRHNGSDVVSDLDGQILSGTQNAKSVAADSVVDLTREAVLNEYGQSLAVVVRDEGGDEIAKVRVLIEWWH</sequence>
<dbReference type="Proteomes" id="UP001274321">
    <property type="component" value="Unassembled WGS sequence"/>
</dbReference>
<reference evidence="2 3" key="1">
    <citation type="submission" date="2023-11" db="EMBL/GenBank/DDBJ databases">
        <authorList>
            <person name="Bao R."/>
        </authorList>
    </citation>
    <scope>NUCLEOTIDE SEQUENCE [LARGE SCALE GENOMIC DNA]</scope>
    <source>
        <strain evidence="2 3">PJ23</strain>
    </source>
</reference>
<accession>A0ABU4RTB1</accession>
<evidence type="ECO:0000313" key="3">
    <source>
        <dbReference type="Proteomes" id="UP001274321"/>
    </source>
</evidence>
<dbReference type="EMBL" id="JAXAFJ010000008">
    <property type="protein sequence ID" value="MDX6806920.1"/>
    <property type="molecule type" value="Genomic_DNA"/>
</dbReference>